<evidence type="ECO:0000313" key="7">
    <source>
        <dbReference type="EMBL" id="TFB28342.1"/>
    </source>
</evidence>
<dbReference type="InterPro" id="IPR036388">
    <property type="entry name" value="WH-like_DNA-bd_sf"/>
</dbReference>
<dbReference type="Proteomes" id="UP000297429">
    <property type="component" value="Unassembled WGS sequence"/>
</dbReference>
<dbReference type="Pfam" id="PF08281">
    <property type="entry name" value="Sigma70_r4_2"/>
    <property type="match status" value="1"/>
</dbReference>
<dbReference type="GO" id="GO:0003677">
    <property type="term" value="F:DNA binding"/>
    <property type="evidence" value="ECO:0007669"/>
    <property type="project" value="InterPro"/>
</dbReference>
<dbReference type="Proteomes" id="UP000273898">
    <property type="component" value="Unassembled WGS sequence"/>
</dbReference>
<dbReference type="AlphaFoldDB" id="A0A497XS21"/>
<protein>
    <submittedName>
        <fullName evidence="6 7">RNA polymerase sigma-70 factor</fullName>
    </submittedName>
</protein>
<dbReference type="InterPro" id="IPR039425">
    <property type="entry name" value="RNA_pol_sigma-70-like"/>
</dbReference>
<name>A0A497XS21_9SPHI</name>
<evidence type="ECO:0000256" key="2">
    <source>
        <dbReference type="ARBA" id="ARBA00023015"/>
    </source>
</evidence>
<dbReference type="GO" id="GO:0016987">
    <property type="term" value="F:sigma factor activity"/>
    <property type="evidence" value="ECO:0007669"/>
    <property type="project" value="UniProtKB-KW"/>
</dbReference>
<organism evidence="6 8">
    <name type="scientific">Pedobacter alluvionis</name>
    <dbReference type="NCBI Taxonomy" id="475253"/>
    <lineage>
        <taxon>Bacteria</taxon>
        <taxon>Pseudomonadati</taxon>
        <taxon>Bacteroidota</taxon>
        <taxon>Sphingobacteriia</taxon>
        <taxon>Sphingobacteriales</taxon>
        <taxon>Sphingobacteriaceae</taxon>
        <taxon>Pedobacter</taxon>
    </lineage>
</organism>
<dbReference type="Gene3D" id="1.10.1740.10">
    <property type="match status" value="1"/>
</dbReference>
<dbReference type="PANTHER" id="PTHR43133">
    <property type="entry name" value="RNA POLYMERASE ECF-TYPE SIGMA FACTO"/>
    <property type="match status" value="1"/>
</dbReference>
<dbReference type="InterPro" id="IPR013325">
    <property type="entry name" value="RNA_pol_sigma_r2"/>
</dbReference>
<reference evidence="6 8" key="1">
    <citation type="submission" date="2018-10" db="EMBL/GenBank/DDBJ databases">
        <title>Genomic Encyclopedia of Archaeal and Bacterial Type Strains, Phase II (KMG-II): from individual species to whole genera.</title>
        <authorList>
            <person name="Goeker M."/>
        </authorList>
    </citation>
    <scope>NUCLEOTIDE SEQUENCE [LARGE SCALE GENOMIC DNA]</scope>
    <source>
        <strain evidence="6 8">DSM 19624</strain>
    </source>
</reference>
<accession>A0A497XS21</accession>
<evidence type="ECO:0000313" key="8">
    <source>
        <dbReference type="Proteomes" id="UP000273898"/>
    </source>
</evidence>
<dbReference type="InterPro" id="IPR013324">
    <property type="entry name" value="RNA_pol_sigma_r3/r4-like"/>
</dbReference>
<keyword evidence="9" id="KW-1185">Reference proteome</keyword>
<comment type="caution">
    <text evidence="6">The sequence shown here is derived from an EMBL/GenBank/DDBJ whole genome shotgun (WGS) entry which is preliminary data.</text>
</comment>
<keyword evidence="2" id="KW-0805">Transcription regulation</keyword>
<dbReference type="OrthoDB" id="759001at2"/>
<dbReference type="GO" id="GO:0006352">
    <property type="term" value="P:DNA-templated transcription initiation"/>
    <property type="evidence" value="ECO:0007669"/>
    <property type="project" value="InterPro"/>
</dbReference>
<reference evidence="7 9" key="2">
    <citation type="submission" date="2019-03" db="EMBL/GenBank/DDBJ databases">
        <authorList>
            <person name="He R.-H."/>
        </authorList>
    </citation>
    <scope>NUCLEOTIDE SEQUENCE [LARGE SCALE GENOMIC DNA]</scope>
    <source>
        <strain evidence="7 9">DSM 19624</strain>
    </source>
</reference>
<dbReference type="NCBIfam" id="TIGR02985">
    <property type="entry name" value="Sig70_bacteroi1"/>
    <property type="match status" value="1"/>
</dbReference>
<dbReference type="EMBL" id="SOPX01000006">
    <property type="protein sequence ID" value="TFB28342.1"/>
    <property type="molecule type" value="Genomic_DNA"/>
</dbReference>
<evidence type="ECO:0000256" key="1">
    <source>
        <dbReference type="ARBA" id="ARBA00010641"/>
    </source>
</evidence>
<dbReference type="EMBL" id="RCCK01000016">
    <property type="protein sequence ID" value="RLJ69598.1"/>
    <property type="molecule type" value="Genomic_DNA"/>
</dbReference>
<dbReference type="SUPFAM" id="SSF88659">
    <property type="entry name" value="Sigma3 and sigma4 domains of RNA polymerase sigma factors"/>
    <property type="match status" value="1"/>
</dbReference>
<dbReference type="InterPro" id="IPR014284">
    <property type="entry name" value="RNA_pol_sigma-70_dom"/>
</dbReference>
<proteinExistence type="inferred from homology"/>
<comment type="similarity">
    <text evidence="1">Belongs to the sigma-70 factor family. ECF subfamily.</text>
</comment>
<dbReference type="SUPFAM" id="SSF88946">
    <property type="entry name" value="Sigma2 domain of RNA polymerase sigma factors"/>
    <property type="match status" value="1"/>
</dbReference>
<dbReference type="NCBIfam" id="TIGR02937">
    <property type="entry name" value="sigma70-ECF"/>
    <property type="match status" value="1"/>
</dbReference>
<keyword evidence="4" id="KW-0804">Transcription</keyword>
<dbReference type="InterPro" id="IPR013249">
    <property type="entry name" value="RNA_pol_sigma70_r4_t2"/>
</dbReference>
<dbReference type="CDD" id="cd06171">
    <property type="entry name" value="Sigma70_r4"/>
    <property type="match status" value="1"/>
</dbReference>
<gene>
    <name evidence="6" type="ORF">BCL90_5196</name>
    <name evidence="7" type="ORF">E3V97_22930</name>
</gene>
<evidence type="ECO:0000313" key="9">
    <source>
        <dbReference type="Proteomes" id="UP000297429"/>
    </source>
</evidence>
<dbReference type="Gene3D" id="1.10.10.10">
    <property type="entry name" value="Winged helix-like DNA-binding domain superfamily/Winged helix DNA-binding domain"/>
    <property type="match status" value="1"/>
</dbReference>
<feature type="domain" description="RNA polymerase sigma factor 70 region 4 type 2" evidence="5">
    <location>
        <begin position="122"/>
        <end position="171"/>
    </location>
</feature>
<evidence type="ECO:0000256" key="4">
    <source>
        <dbReference type="ARBA" id="ARBA00023163"/>
    </source>
</evidence>
<keyword evidence="3" id="KW-0731">Sigma factor</keyword>
<sequence>MGENNTAGFNNNEEKSFDEKSFEDLYRRMYPTLKKYAIYLVKDIEDAQLVLNDVFIAIWKNSTMIADEKAYLFRAVKNAAINYHKIPKANFLRIDNEEEAPEIIDLKETPSQAFQNKDRNRVLYALIDQMPERRRLIFYLYRIDGFSYKEIAALLDISVRTVEDHLVKGFQFLQQKVLQNSAEFR</sequence>
<dbReference type="RefSeq" id="WP_121287990.1">
    <property type="nucleotide sequence ID" value="NZ_RCCK01000016.1"/>
</dbReference>
<evidence type="ECO:0000256" key="3">
    <source>
        <dbReference type="ARBA" id="ARBA00023082"/>
    </source>
</evidence>
<dbReference type="PANTHER" id="PTHR43133:SF46">
    <property type="entry name" value="RNA POLYMERASE SIGMA-70 FACTOR ECF SUBFAMILY"/>
    <property type="match status" value="1"/>
</dbReference>
<evidence type="ECO:0000259" key="5">
    <source>
        <dbReference type="Pfam" id="PF08281"/>
    </source>
</evidence>
<dbReference type="InterPro" id="IPR014327">
    <property type="entry name" value="RNA_pol_sigma70_bacteroid"/>
</dbReference>
<evidence type="ECO:0000313" key="6">
    <source>
        <dbReference type="EMBL" id="RLJ69598.1"/>
    </source>
</evidence>